<sequence>MSTTEWTILEKLLLSQAVYKYGEDNWFQIARNLKHHALLDRPSDYFNQKNCSLQYYLMIEDMDKEKRQQQSLTTQDMPVVVRLARQLYTQRLEELKKEISEDEEKFLALVSEIEEIRAGKWDNQLLKNSKEDIKKEDQSEEHLSDHSKKLSKEDPRHKSWLKNINLLWREIANHKNGTMFMNPIKESIAPQYYDILINTTTEFERDVILMLTNSLMYNTEGTEVYQMAKEMLDDATEQIRIFKTADEDTSASTHTRAASMAAKERKKSLANE</sequence>
<reference evidence="7" key="1">
    <citation type="journal article" date="2016" name="Proc. Natl. Acad. Sci. U.S.A.">
        <title>Lipid metabolic changes in an early divergent fungus govern the establishment of a mutualistic symbiosis with endobacteria.</title>
        <authorList>
            <person name="Lastovetsky O.A."/>
            <person name="Gaspar M.L."/>
            <person name="Mondo S.J."/>
            <person name="LaButti K.M."/>
            <person name="Sandor L."/>
            <person name="Grigoriev I.V."/>
            <person name="Henry S.A."/>
            <person name="Pawlowska T.E."/>
        </authorList>
    </citation>
    <scope>NUCLEOTIDE SEQUENCE [LARGE SCALE GENOMIC DNA]</scope>
    <source>
        <strain evidence="7">ATCC 52814</strain>
    </source>
</reference>
<dbReference type="Proteomes" id="UP000242414">
    <property type="component" value="Unassembled WGS sequence"/>
</dbReference>
<evidence type="ECO:0000313" key="7">
    <source>
        <dbReference type="EMBL" id="ORE10428.1"/>
    </source>
</evidence>
<feature type="region of interest" description="Disordered" evidence="4">
    <location>
        <begin position="246"/>
        <end position="272"/>
    </location>
</feature>
<gene>
    <name evidence="7" type="ORF">BCV72DRAFT_199690</name>
</gene>
<dbReference type="OrthoDB" id="1742084at2759"/>
<evidence type="ECO:0000259" key="6">
    <source>
        <dbReference type="PROSITE" id="PS51293"/>
    </source>
</evidence>
<dbReference type="InterPro" id="IPR017884">
    <property type="entry name" value="SANT_dom"/>
</dbReference>
<dbReference type="GO" id="GO:0035267">
    <property type="term" value="C:NuA4 histone acetyltransferase complex"/>
    <property type="evidence" value="ECO:0007669"/>
    <property type="project" value="TreeGrafter"/>
</dbReference>
<dbReference type="SUPFAM" id="SSF46689">
    <property type="entry name" value="Homeodomain-like"/>
    <property type="match status" value="1"/>
</dbReference>
<proteinExistence type="predicted"/>
<dbReference type="SUPFAM" id="SSF47370">
    <property type="entry name" value="Bromodomain"/>
    <property type="match status" value="1"/>
</dbReference>
<dbReference type="InterPro" id="IPR009057">
    <property type="entry name" value="Homeodomain-like_sf"/>
</dbReference>
<protein>
    <submittedName>
        <fullName evidence="7">Uncharacterized protein</fullName>
    </submittedName>
</protein>
<accession>A0A1X0REX1</accession>
<dbReference type="PANTHER" id="PTHR15398">
    <property type="entry name" value="BROMODOMAIN-CONTAINING PROTEIN 8"/>
    <property type="match status" value="1"/>
</dbReference>
<feature type="domain" description="Bromo" evidence="5">
    <location>
        <begin position="179"/>
        <end position="225"/>
    </location>
</feature>
<feature type="coiled-coil region" evidence="3">
    <location>
        <begin position="85"/>
        <end position="112"/>
    </location>
</feature>
<dbReference type="EMBL" id="KV921865">
    <property type="protein sequence ID" value="ORE10428.1"/>
    <property type="molecule type" value="Genomic_DNA"/>
</dbReference>
<name>A0A1X0REX1_RHIZD</name>
<keyword evidence="1 2" id="KW-0103">Bromodomain</keyword>
<dbReference type="VEuPathDB" id="FungiDB:BCV72DRAFT_199690"/>
<organism evidence="7">
    <name type="scientific">Rhizopus microsporus var. microsporus</name>
    <dbReference type="NCBI Taxonomy" id="86635"/>
    <lineage>
        <taxon>Eukaryota</taxon>
        <taxon>Fungi</taxon>
        <taxon>Fungi incertae sedis</taxon>
        <taxon>Mucoromycota</taxon>
        <taxon>Mucoromycotina</taxon>
        <taxon>Mucoromycetes</taxon>
        <taxon>Mucorales</taxon>
        <taxon>Mucorineae</taxon>
        <taxon>Rhizopodaceae</taxon>
        <taxon>Rhizopus</taxon>
    </lineage>
</organism>
<feature type="domain" description="SANT" evidence="6">
    <location>
        <begin position="1"/>
        <end position="35"/>
    </location>
</feature>
<dbReference type="SMART" id="SM00297">
    <property type="entry name" value="BROMO"/>
    <property type="match status" value="1"/>
</dbReference>
<dbReference type="Gene3D" id="1.10.10.60">
    <property type="entry name" value="Homeodomain-like"/>
    <property type="match status" value="1"/>
</dbReference>
<dbReference type="PANTHER" id="PTHR15398:SF4">
    <property type="entry name" value="BROMODOMAIN-CONTAINING PROTEIN 8 ISOFORM X1"/>
    <property type="match status" value="1"/>
</dbReference>
<dbReference type="AlphaFoldDB" id="A0A1X0REX1"/>
<keyword evidence="3" id="KW-0175">Coiled coil</keyword>
<dbReference type="PROSITE" id="PS50014">
    <property type="entry name" value="BROMODOMAIN_2"/>
    <property type="match status" value="1"/>
</dbReference>
<evidence type="ECO:0000259" key="5">
    <source>
        <dbReference type="PROSITE" id="PS50014"/>
    </source>
</evidence>
<dbReference type="GO" id="GO:0006325">
    <property type="term" value="P:chromatin organization"/>
    <property type="evidence" value="ECO:0007669"/>
    <property type="project" value="UniProtKB-ARBA"/>
</dbReference>
<feature type="region of interest" description="Disordered" evidence="4">
    <location>
        <begin position="133"/>
        <end position="154"/>
    </location>
</feature>
<dbReference type="InterPro" id="IPR001487">
    <property type="entry name" value="Bromodomain"/>
</dbReference>
<dbReference type="Gene3D" id="1.20.920.10">
    <property type="entry name" value="Bromodomain-like"/>
    <property type="match status" value="2"/>
</dbReference>
<evidence type="ECO:0000256" key="1">
    <source>
        <dbReference type="ARBA" id="ARBA00023117"/>
    </source>
</evidence>
<dbReference type="Pfam" id="PF00439">
    <property type="entry name" value="Bromodomain"/>
    <property type="match status" value="1"/>
</dbReference>
<dbReference type="InterPro" id="IPR036427">
    <property type="entry name" value="Bromodomain-like_sf"/>
</dbReference>
<dbReference type="PROSITE" id="PS51293">
    <property type="entry name" value="SANT"/>
    <property type="match status" value="1"/>
</dbReference>
<evidence type="ECO:0000256" key="2">
    <source>
        <dbReference type="PROSITE-ProRule" id="PRU00035"/>
    </source>
</evidence>
<evidence type="ECO:0000256" key="4">
    <source>
        <dbReference type="SAM" id="MobiDB-lite"/>
    </source>
</evidence>
<evidence type="ECO:0000256" key="3">
    <source>
        <dbReference type="SAM" id="Coils"/>
    </source>
</evidence>